<sequence length="156" mass="17434">MPHSLSLLSLYMSRSDSLPLAVYLDLKPMQVSSEETTDFAPVFSAMLFLSSRRWVSLSLAGNLPAAFSNDSFPLLKHIQSEEEDIRVDDLIDITAPRLQSWSTMGHKLLPVMITMSPTLCSQITEYAISHVDALKIIEQLQCLSKPKRVQSVPQIS</sequence>
<accession>A0A9P5PTK9</accession>
<keyword evidence="2" id="KW-1185">Reference proteome</keyword>
<evidence type="ECO:0000313" key="1">
    <source>
        <dbReference type="EMBL" id="KAF9069084.1"/>
    </source>
</evidence>
<gene>
    <name evidence="1" type="ORF">BDP27DRAFT_745805</name>
</gene>
<comment type="caution">
    <text evidence="1">The sequence shown here is derived from an EMBL/GenBank/DDBJ whole genome shotgun (WGS) entry which is preliminary data.</text>
</comment>
<dbReference type="EMBL" id="JADNRY010000054">
    <property type="protein sequence ID" value="KAF9069084.1"/>
    <property type="molecule type" value="Genomic_DNA"/>
</dbReference>
<evidence type="ECO:0000313" key="2">
    <source>
        <dbReference type="Proteomes" id="UP000772434"/>
    </source>
</evidence>
<protein>
    <submittedName>
        <fullName evidence="1">Uncharacterized protein</fullName>
    </submittedName>
</protein>
<reference evidence="1" key="1">
    <citation type="submission" date="2020-11" db="EMBL/GenBank/DDBJ databases">
        <authorList>
            <consortium name="DOE Joint Genome Institute"/>
            <person name="Ahrendt S."/>
            <person name="Riley R."/>
            <person name="Andreopoulos W."/>
            <person name="Labutti K."/>
            <person name="Pangilinan J."/>
            <person name="Ruiz-Duenas F.J."/>
            <person name="Barrasa J.M."/>
            <person name="Sanchez-Garcia M."/>
            <person name="Camarero S."/>
            <person name="Miyauchi S."/>
            <person name="Serrano A."/>
            <person name="Linde D."/>
            <person name="Babiker R."/>
            <person name="Drula E."/>
            <person name="Ayuso-Fernandez I."/>
            <person name="Pacheco R."/>
            <person name="Padilla G."/>
            <person name="Ferreira P."/>
            <person name="Barriuso J."/>
            <person name="Kellner H."/>
            <person name="Castanera R."/>
            <person name="Alfaro M."/>
            <person name="Ramirez L."/>
            <person name="Pisabarro A.G."/>
            <person name="Kuo A."/>
            <person name="Tritt A."/>
            <person name="Lipzen A."/>
            <person name="He G."/>
            <person name="Yan M."/>
            <person name="Ng V."/>
            <person name="Cullen D."/>
            <person name="Martin F."/>
            <person name="Rosso M.-N."/>
            <person name="Henrissat B."/>
            <person name="Hibbett D."/>
            <person name="Martinez A.T."/>
            <person name="Grigoriev I.V."/>
        </authorList>
    </citation>
    <scope>NUCLEOTIDE SEQUENCE</scope>
    <source>
        <strain evidence="1">AH 40177</strain>
    </source>
</reference>
<dbReference type="Proteomes" id="UP000772434">
    <property type="component" value="Unassembled WGS sequence"/>
</dbReference>
<organism evidence="1 2">
    <name type="scientific">Rhodocollybia butyracea</name>
    <dbReference type="NCBI Taxonomy" id="206335"/>
    <lineage>
        <taxon>Eukaryota</taxon>
        <taxon>Fungi</taxon>
        <taxon>Dikarya</taxon>
        <taxon>Basidiomycota</taxon>
        <taxon>Agaricomycotina</taxon>
        <taxon>Agaricomycetes</taxon>
        <taxon>Agaricomycetidae</taxon>
        <taxon>Agaricales</taxon>
        <taxon>Marasmiineae</taxon>
        <taxon>Omphalotaceae</taxon>
        <taxon>Rhodocollybia</taxon>
    </lineage>
</organism>
<name>A0A9P5PTK9_9AGAR</name>
<proteinExistence type="predicted"/>
<dbReference type="OrthoDB" id="3365698at2759"/>
<dbReference type="AlphaFoldDB" id="A0A9P5PTK9"/>